<proteinExistence type="predicted"/>
<organism evidence="2">
    <name type="scientific">Fadolivirus 2</name>
    <dbReference type="NCBI Taxonomy" id="2740747"/>
    <lineage>
        <taxon>Viruses</taxon>
        <taxon>Varidnaviria</taxon>
        <taxon>Bamfordvirae</taxon>
        <taxon>Nucleocytoviricota</taxon>
        <taxon>Megaviricetes</taxon>
        <taxon>Imitervirales</taxon>
        <taxon>Mimiviridae</taxon>
        <taxon>Klosneuvirinae</taxon>
        <taxon>Fadolivirus</taxon>
    </lineage>
</organism>
<name>A0A7D3URR8_9VIRU</name>
<feature type="domain" description="Acid ceramidase N-terminal" evidence="1">
    <location>
        <begin position="33"/>
        <end position="65"/>
    </location>
</feature>
<accession>A0A7D3URR8</accession>
<dbReference type="GO" id="GO:0016810">
    <property type="term" value="F:hydrolase activity, acting on carbon-nitrogen (but not peptide) bonds"/>
    <property type="evidence" value="ECO:0007669"/>
    <property type="project" value="TreeGrafter"/>
</dbReference>
<gene>
    <name evidence="2" type="ORF">Fadolivirus_2_7</name>
</gene>
<dbReference type="PANTHER" id="PTHR28583:SF1">
    <property type="entry name" value="ACID CERAMIDASE"/>
    <property type="match status" value="1"/>
</dbReference>
<evidence type="ECO:0000259" key="1">
    <source>
        <dbReference type="Pfam" id="PF15508"/>
    </source>
</evidence>
<reference evidence="2" key="1">
    <citation type="submission" date="2020-04" db="EMBL/GenBank/DDBJ databases">
        <title>Advantages and limits of metagenomic assembly and binning of a giant virus.</title>
        <authorList>
            <person name="Schulz F."/>
            <person name="Andreani J."/>
            <person name="Francis R."/>
            <person name="Boudjemaa H."/>
            <person name="Bou Khalil J.Y."/>
            <person name="Lee J."/>
            <person name="La Scola B."/>
            <person name="Woyke T."/>
        </authorList>
    </citation>
    <scope>NUCLEOTIDE SEQUENCE</scope>
    <source>
        <strain evidence="2">FV2/VV64</strain>
    </source>
</reference>
<evidence type="ECO:0000313" key="2">
    <source>
        <dbReference type="EMBL" id="QKF94893.1"/>
    </source>
</evidence>
<dbReference type="EMBL" id="MT418681">
    <property type="protein sequence ID" value="QKF94893.1"/>
    <property type="molecule type" value="Genomic_DNA"/>
</dbReference>
<dbReference type="InterPro" id="IPR029130">
    <property type="entry name" value="Acid_ceramidase_N"/>
</dbReference>
<sequence length="412" mass="47600">MSLNESNYYKKYVKYKNKYLNVHKVQKGAGYDLPKYILNLDLPPKDRWKEISRIYKTQIVKIINNLPYKNTETIINLEKNYYNLLKTINQEYAEEIDGIAEVLGIPNYRISTIQLFYEKFAGCKSIISYNNELIYHLRVLEWNLPDLTPITFNVEFKKDNKTLFYGTTWPAFIGLLTGMKPNSFSVSINIKGQKSDKKITDIFSNMTELKLAVSKLENLPNKNPWPISFLVRHVLTSRNSYYDALEKFETAGLISPCYIALVGKLEEYHEITKEELDRMERLTTNPTPVPSKVPNLVSAPNCEILYTELTKNIAGSDLIYEGCIIDRQGNFSNSNYIYKIVLLTDKRLLIQENNACPLMPGDIGYDKYIIKSYGIADLYKYLDNISAPTDENVPIYMTIMIPGNGYYYSFGK</sequence>
<dbReference type="Pfam" id="PF15508">
    <property type="entry name" value="NAAA-beta"/>
    <property type="match status" value="1"/>
</dbReference>
<dbReference type="PANTHER" id="PTHR28583">
    <property type="entry name" value="ACID AMIDASE"/>
    <property type="match status" value="1"/>
</dbReference>
<protein>
    <submittedName>
        <fullName evidence="2">Acid ceramidase</fullName>
    </submittedName>
</protein>